<feature type="compositionally biased region" description="Basic residues" evidence="1">
    <location>
        <begin position="276"/>
        <end position="285"/>
    </location>
</feature>
<dbReference type="Pfam" id="PF01370">
    <property type="entry name" value="Epimerase"/>
    <property type="match status" value="1"/>
</dbReference>
<dbReference type="Gene3D" id="3.40.50.720">
    <property type="entry name" value="NAD(P)-binding Rossmann-like Domain"/>
    <property type="match status" value="1"/>
</dbReference>
<sequence length="318" mass="33730">MSRRGGPPDAARRPKPVLRGRGGAVSTLIVGCGYLGIRVARLLRAEGQRVFATTRSRQRAEALAAEGIEPIIADVLDRESLSALPSVDRALYCVGFDRKAGVPMGIVAVDGLRHALGKLATRARRLVYSGSIGVYGNQGGDWIDEETPASPETESGLASLAAEEAIREFSREYAFPVTILRYSGLYGPGRLMRRDAISAGEPIPADPGSYLNVIHIDDAASAALLALRAQKPGPLYLVSDDRPVTRGEFYARLAEALGAPAPTFTEPTDTGPVRGRASKRVSNRKAKRELGLSLAFPDVSTGIPAALAAERGDTQEGS</sequence>
<evidence type="ECO:0000313" key="4">
    <source>
        <dbReference type="Proteomes" id="UP000280296"/>
    </source>
</evidence>
<dbReference type="GO" id="GO:0004029">
    <property type="term" value="F:aldehyde dehydrogenase (NAD+) activity"/>
    <property type="evidence" value="ECO:0007669"/>
    <property type="project" value="TreeGrafter"/>
</dbReference>
<evidence type="ECO:0000313" key="3">
    <source>
        <dbReference type="EMBL" id="RUL87369.1"/>
    </source>
</evidence>
<evidence type="ECO:0000256" key="1">
    <source>
        <dbReference type="SAM" id="MobiDB-lite"/>
    </source>
</evidence>
<dbReference type="SUPFAM" id="SSF51735">
    <property type="entry name" value="NAD(P)-binding Rossmann-fold domains"/>
    <property type="match status" value="1"/>
</dbReference>
<keyword evidence="4" id="KW-1185">Reference proteome</keyword>
<evidence type="ECO:0000259" key="2">
    <source>
        <dbReference type="Pfam" id="PF01370"/>
    </source>
</evidence>
<dbReference type="Proteomes" id="UP000280296">
    <property type="component" value="Unassembled WGS sequence"/>
</dbReference>
<dbReference type="AlphaFoldDB" id="A0A432MJA3"/>
<feature type="region of interest" description="Disordered" evidence="1">
    <location>
        <begin position="261"/>
        <end position="285"/>
    </location>
</feature>
<accession>A0A432MJA3</accession>
<organism evidence="3 4">
    <name type="scientific">Tautonia sociabilis</name>
    <dbReference type="NCBI Taxonomy" id="2080755"/>
    <lineage>
        <taxon>Bacteria</taxon>
        <taxon>Pseudomonadati</taxon>
        <taxon>Planctomycetota</taxon>
        <taxon>Planctomycetia</taxon>
        <taxon>Isosphaerales</taxon>
        <taxon>Isosphaeraceae</taxon>
        <taxon>Tautonia</taxon>
    </lineage>
</organism>
<proteinExistence type="predicted"/>
<gene>
    <name evidence="3" type="ORF">TsocGM_12630</name>
</gene>
<dbReference type="InterPro" id="IPR001509">
    <property type="entry name" value="Epimerase_deHydtase"/>
</dbReference>
<reference evidence="3 4" key="2">
    <citation type="submission" date="2019-01" db="EMBL/GenBank/DDBJ databases">
        <title>Tautonia sociabilis, a novel thermotolerant planctomycete of Isosphaeraceae family, isolated from a 4000 m deep subterranean habitat.</title>
        <authorList>
            <person name="Kovaleva O.L."/>
            <person name="Elcheninov A.G."/>
            <person name="Van Heerden E."/>
            <person name="Toshchakov S.V."/>
            <person name="Novikov A."/>
            <person name="Bonch-Osmolovskaya E.A."/>
            <person name="Kublanov I.V."/>
        </authorList>
    </citation>
    <scope>NUCLEOTIDE SEQUENCE [LARGE SCALE GENOMIC DNA]</scope>
    <source>
        <strain evidence="3 4">GM2012</strain>
    </source>
</reference>
<comment type="caution">
    <text evidence="3">The sequence shown here is derived from an EMBL/GenBank/DDBJ whole genome shotgun (WGS) entry which is preliminary data.</text>
</comment>
<protein>
    <submittedName>
        <fullName evidence="3">SDR family oxidoreductase</fullName>
    </submittedName>
</protein>
<dbReference type="InterPro" id="IPR036291">
    <property type="entry name" value="NAD(P)-bd_dom_sf"/>
</dbReference>
<dbReference type="EMBL" id="RYZH01000022">
    <property type="protein sequence ID" value="RUL87369.1"/>
    <property type="molecule type" value="Genomic_DNA"/>
</dbReference>
<dbReference type="CDD" id="cd05266">
    <property type="entry name" value="SDR_a4"/>
    <property type="match status" value="1"/>
</dbReference>
<dbReference type="GO" id="GO:0005737">
    <property type="term" value="C:cytoplasm"/>
    <property type="evidence" value="ECO:0007669"/>
    <property type="project" value="TreeGrafter"/>
</dbReference>
<name>A0A432MJA3_9BACT</name>
<dbReference type="PANTHER" id="PTHR48079">
    <property type="entry name" value="PROTEIN YEEZ"/>
    <property type="match status" value="1"/>
</dbReference>
<dbReference type="InterPro" id="IPR051783">
    <property type="entry name" value="NAD(P)-dependent_oxidoreduct"/>
</dbReference>
<dbReference type="PROSITE" id="PS51257">
    <property type="entry name" value="PROKAR_LIPOPROTEIN"/>
    <property type="match status" value="1"/>
</dbReference>
<dbReference type="PANTHER" id="PTHR48079:SF6">
    <property type="entry name" value="NAD(P)-BINDING DOMAIN-CONTAINING PROTEIN-RELATED"/>
    <property type="match status" value="1"/>
</dbReference>
<feature type="domain" description="NAD-dependent epimerase/dehydratase" evidence="2">
    <location>
        <begin position="28"/>
        <end position="231"/>
    </location>
</feature>
<reference evidence="3 4" key="1">
    <citation type="submission" date="2018-12" db="EMBL/GenBank/DDBJ databases">
        <authorList>
            <person name="Toschakov S.V."/>
        </authorList>
    </citation>
    <scope>NUCLEOTIDE SEQUENCE [LARGE SCALE GENOMIC DNA]</scope>
    <source>
        <strain evidence="3 4">GM2012</strain>
    </source>
</reference>